<sequence>MSAELDIRQLLAAAGVCSTYANNVAHNCRTQNNGPDNSTHNEVKNCTLNFNEPVVVIYVTPLPSESPDSRVPADGHQPATGRPLGADGPTSRQGAANQRQQEKTKKMVWCLLCKYVGDGLKKRAPRYLLFRVQTSRSCGAADTDAELPPPF</sequence>
<comment type="caution">
    <text evidence="2">The sequence shown here is derived from an EMBL/GenBank/DDBJ whole genome shotgun (WGS) entry which is preliminary data.</text>
</comment>
<reference evidence="2 3" key="1">
    <citation type="submission" date="2017-12" db="EMBL/GenBank/DDBJ databases">
        <title>Comparative genomics yields insights into virulence evolution of Verticillium dahliae.</title>
        <authorList>
            <person name="Fan R."/>
            <person name="Armitage A.D."/>
            <person name="Cascant-Lopez E."/>
            <person name="Sobczyk M."/>
            <person name="Cockerton H.M."/>
            <person name="Harrison R.J."/>
        </authorList>
    </citation>
    <scope>NUCLEOTIDE SEQUENCE [LARGE SCALE GENOMIC DNA]</scope>
    <source>
        <strain evidence="2 3">12008</strain>
    </source>
</reference>
<feature type="compositionally biased region" description="Polar residues" evidence="1">
    <location>
        <begin position="90"/>
        <end position="99"/>
    </location>
</feature>
<organism evidence="2 3">
    <name type="scientific">Verticillium dahliae</name>
    <name type="common">Verticillium wilt</name>
    <dbReference type="NCBI Taxonomy" id="27337"/>
    <lineage>
        <taxon>Eukaryota</taxon>
        <taxon>Fungi</taxon>
        <taxon>Dikarya</taxon>
        <taxon>Ascomycota</taxon>
        <taxon>Pezizomycotina</taxon>
        <taxon>Sordariomycetes</taxon>
        <taxon>Hypocreomycetidae</taxon>
        <taxon>Glomerellales</taxon>
        <taxon>Plectosphaerellaceae</taxon>
        <taxon>Verticillium</taxon>
    </lineage>
</organism>
<name>A0AA45AQN6_VERDA</name>
<dbReference type="AlphaFoldDB" id="A0AA45AQN6"/>
<protein>
    <submittedName>
        <fullName evidence="2">Uncharacterized protein</fullName>
    </submittedName>
</protein>
<evidence type="ECO:0000313" key="3">
    <source>
        <dbReference type="Proteomes" id="UP000236305"/>
    </source>
</evidence>
<gene>
    <name evidence="2" type="ORF">BJF96_g200</name>
</gene>
<dbReference type="Proteomes" id="UP000236305">
    <property type="component" value="Unassembled WGS sequence"/>
</dbReference>
<evidence type="ECO:0000313" key="2">
    <source>
        <dbReference type="EMBL" id="PNH36586.1"/>
    </source>
</evidence>
<proteinExistence type="predicted"/>
<evidence type="ECO:0000256" key="1">
    <source>
        <dbReference type="SAM" id="MobiDB-lite"/>
    </source>
</evidence>
<feature type="region of interest" description="Disordered" evidence="1">
    <location>
        <begin position="61"/>
        <end position="104"/>
    </location>
</feature>
<accession>A0AA45AQN6</accession>
<dbReference type="EMBL" id="MPSH01000001">
    <property type="protein sequence ID" value="PNH36586.1"/>
    <property type="molecule type" value="Genomic_DNA"/>
</dbReference>